<reference evidence="1 2" key="2">
    <citation type="journal article" date="2008" name="Nature">
        <title>The Phaeodactylum genome reveals the evolutionary history of diatom genomes.</title>
        <authorList>
            <person name="Bowler C."/>
            <person name="Allen A.E."/>
            <person name="Badger J.H."/>
            <person name="Grimwood J."/>
            <person name="Jabbari K."/>
            <person name="Kuo A."/>
            <person name="Maheswari U."/>
            <person name="Martens C."/>
            <person name="Maumus F."/>
            <person name="Otillar R.P."/>
            <person name="Rayko E."/>
            <person name="Salamov A."/>
            <person name="Vandepoele K."/>
            <person name="Beszteri B."/>
            <person name="Gruber A."/>
            <person name="Heijde M."/>
            <person name="Katinka M."/>
            <person name="Mock T."/>
            <person name="Valentin K."/>
            <person name="Verret F."/>
            <person name="Berges J.A."/>
            <person name="Brownlee C."/>
            <person name="Cadoret J.P."/>
            <person name="Chiovitti A."/>
            <person name="Choi C.J."/>
            <person name="Coesel S."/>
            <person name="De Martino A."/>
            <person name="Detter J.C."/>
            <person name="Durkin C."/>
            <person name="Falciatore A."/>
            <person name="Fournet J."/>
            <person name="Haruta M."/>
            <person name="Huysman M.J."/>
            <person name="Jenkins B.D."/>
            <person name="Jiroutova K."/>
            <person name="Jorgensen R.E."/>
            <person name="Joubert Y."/>
            <person name="Kaplan A."/>
            <person name="Kroger N."/>
            <person name="Kroth P.G."/>
            <person name="La Roche J."/>
            <person name="Lindquist E."/>
            <person name="Lommer M."/>
            <person name="Martin-Jezequel V."/>
            <person name="Lopez P.J."/>
            <person name="Lucas S."/>
            <person name="Mangogna M."/>
            <person name="McGinnis K."/>
            <person name="Medlin L.K."/>
            <person name="Montsant A."/>
            <person name="Oudot-Le Secq M.P."/>
            <person name="Napoli C."/>
            <person name="Obornik M."/>
            <person name="Parker M.S."/>
            <person name="Petit J.L."/>
            <person name="Porcel B.M."/>
            <person name="Poulsen N."/>
            <person name="Robison M."/>
            <person name="Rychlewski L."/>
            <person name="Rynearson T.A."/>
            <person name="Schmutz J."/>
            <person name="Shapiro H."/>
            <person name="Siaut M."/>
            <person name="Stanley M."/>
            <person name="Sussman M.R."/>
            <person name="Taylor A.R."/>
            <person name="Vardi A."/>
            <person name="von Dassow P."/>
            <person name="Vyverman W."/>
            <person name="Willis A."/>
            <person name="Wyrwicz L.S."/>
            <person name="Rokhsar D.S."/>
            <person name="Weissenbach J."/>
            <person name="Armbrust E.V."/>
            <person name="Green B.R."/>
            <person name="Van de Peer Y."/>
            <person name="Grigoriev I.V."/>
        </authorList>
    </citation>
    <scope>NUCLEOTIDE SEQUENCE [LARGE SCALE GENOMIC DNA]</scope>
    <source>
        <strain evidence="1 2">CCMP1335</strain>
    </source>
</reference>
<dbReference type="HOGENOM" id="CLU_585965_0_0_1"/>
<dbReference type="InParanoid" id="B8C2X8"/>
<gene>
    <name evidence="1" type="ORF">THAPSDRAFT_22741</name>
</gene>
<dbReference type="AlphaFoldDB" id="B8C2X8"/>
<dbReference type="eggNOG" id="ENOG502T095">
    <property type="taxonomic scope" value="Eukaryota"/>
</dbReference>
<dbReference type="PaxDb" id="35128-Thaps22741"/>
<dbReference type="Proteomes" id="UP000001449">
    <property type="component" value="Chromosome 5"/>
</dbReference>
<dbReference type="RefSeq" id="XP_002290708.1">
    <property type="nucleotide sequence ID" value="XM_002290672.1"/>
</dbReference>
<evidence type="ECO:0000313" key="2">
    <source>
        <dbReference type="Proteomes" id="UP000001449"/>
    </source>
</evidence>
<evidence type="ECO:0000313" key="1">
    <source>
        <dbReference type="EMBL" id="EED92460.1"/>
    </source>
</evidence>
<name>B8C2X8_THAPS</name>
<sequence length="467" mass="53231">MVQCGVNCYTQWFSSLGCPEWNVPVEIQYEVATQILNRYNFIVVLEKLKDKEYVSAVEAFFGVPGLTNSKGAWCEVESHNANARVPLVVQHQTLQQLTRLNGYDIDLYNNMSSCLKSNTYNFPKWKYIKDRFAANSSLKIFHTEFGMWKNSQQAEQRLKQLKQQSKQQSQHIVPDLPSPACKPHFKLALPNGGWSDTTQFKRLYFYHSRKAGGTSLRKYFASVAKHHGLEFVTNEFGVAEDPGSHIEPTFYVTNMREPVARSISAFRYEGRWDCKQLTMNSSFVPSEENAKKLETWNQTAGHNPMKCKNKGKGNPPGFVLGSCAVNCYTQWFDGSCPHLEVPLGKQYETAVSKLSRYNLILVIEQLSDPEYASAVESFFGFKGVRNKSGAWCEAESHEANKKVPLVIMNNTINTLTRLNKADIKLFHKMSDCLGGGEYSFPSFDESRFFTNTSFQIQRKPISDGRWH</sequence>
<accession>B8C2X8</accession>
<keyword evidence="2" id="KW-1185">Reference proteome</keyword>
<dbReference type="InterPro" id="IPR027417">
    <property type="entry name" value="P-loop_NTPase"/>
</dbReference>
<dbReference type="KEGG" id="tps:THAPSDRAFT_22741"/>
<dbReference type="Gene3D" id="3.40.50.300">
    <property type="entry name" value="P-loop containing nucleotide triphosphate hydrolases"/>
    <property type="match status" value="1"/>
</dbReference>
<dbReference type="GeneID" id="7453174"/>
<protein>
    <submittedName>
        <fullName evidence="1">Uncharacterized protein</fullName>
    </submittedName>
</protein>
<organism evidence="1 2">
    <name type="scientific">Thalassiosira pseudonana</name>
    <name type="common">Marine diatom</name>
    <name type="synonym">Cyclotella nana</name>
    <dbReference type="NCBI Taxonomy" id="35128"/>
    <lineage>
        <taxon>Eukaryota</taxon>
        <taxon>Sar</taxon>
        <taxon>Stramenopiles</taxon>
        <taxon>Ochrophyta</taxon>
        <taxon>Bacillariophyta</taxon>
        <taxon>Coscinodiscophyceae</taxon>
        <taxon>Thalassiosirophycidae</taxon>
        <taxon>Thalassiosirales</taxon>
        <taxon>Thalassiosiraceae</taxon>
        <taxon>Thalassiosira</taxon>
    </lineage>
</organism>
<dbReference type="EMBL" id="CM000642">
    <property type="protein sequence ID" value="EED92460.1"/>
    <property type="molecule type" value="Genomic_DNA"/>
</dbReference>
<reference evidence="1 2" key="1">
    <citation type="journal article" date="2004" name="Science">
        <title>The genome of the diatom Thalassiosira pseudonana: ecology, evolution, and metabolism.</title>
        <authorList>
            <person name="Armbrust E.V."/>
            <person name="Berges J.A."/>
            <person name="Bowler C."/>
            <person name="Green B.R."/>
            <person name="Martinez D."/>
            <person name="Putnam N.H."/>
            <person name="Zhou S."/>
            <person name="Allen A.E."/>
            <person name="Apt K.E."/>
            <person name="Bechner M."/>
            <person name="Brzezinski M.A."/>
            <person name="Chaal B.K."/>
            <person name="Chiovitti A."/>
            <person name="Davis A.K."/>
            <person name="Demarest M.S."/>
            <person name="Detter J.C."/>
            <person name="Glavina T."/>
            <person name="Goodstein D."/>
            <person name="Hadi M.Z."/>
            <person name="Hellsten U."/>
            <person name="Hildebrand M."/>
            <person name="Jenkins B.D."/>
            <person name="Jurka J."/>
            <person name="Kapitonov V.V."/>
            <person name="Kroger N."/>
            <person name="Lau W.W."/>
            <person name="Lane T.W."/>
            <person name="Larimer F.W."/>
            <person name="Lippmeier J.C."/>
            <person name="Lucas S."/>
            <person name="Medina M."/>
            <person name="Montsant A."/>
            <person name="Obornik M."/>
            <person name="Parker M.S."/>
            <person name="Palenik B."/>
            <person name="Pazour G.J."/>
            <person name="Richardson P.M."/>
            <person name="Rynearson T.A."/>
            <person name="Saito M.A."/>
            <person name="Schwartz D.C."/>
            <person name="Thamatrakoln K."/>
            <person name="Valentin K."/>
            <person name="Vardi A."/>
            <person name="Wilkerson F.P."/>
            <person name="Rokhsar D.S."/>
        </authorList>
    </citation>
    <scope>NUCLEOTIDE SEQUENCE [LARGE SCALE GENOMIC DNA]</scope>
    <source>
        <strain evidence="1 2">CCMP1335</strain>
    </source>
</reference>
<proteinExistence type="predicted"/>